<dbReference type="PANTHER" id="PTHR47336:SF2">
    <property type="entry name" value="TRANSCRIPTION FACTOR HMS1-RELATED"/>
    <property type="match status" value="1"/>
</dbReference>
<dbReference type="Proteomes" id="UP001153678">
    <property type="component" value="Unassembled WGS sequence"/>
</dbReference>
<dbReference type="Gene3D" id="4.10.280.10">
    <property type="entry name" value="Helix-loop-helix DNA-binding domain"/>
    <property type="match status" value="1"/>
</dbReference>
<protein>
    <submittedName>
        <fullName evidence="4">16087_t:CDS:1</fullName>
    </submittedName>
</protein>
<dbReference type="PROSITE" id="PS50888">
    <property type="entry name" value="BHLH"/>
    <property type="match status" value="1"/>
</dbReference>
<dbReference type="OrthoDB" id="2133190at2759"/>
<keyword evidence="5" id="KW-1185">Reference proteome</keyword>
<dbReference type="InterPro" id="IPR036638">
    <property type="entry name" value="HLH_DNA-bd_sf"/>
</dbReference>
<dbReference type="GO" id="GO:0046983">
    <property type="term" value="F:protein dimerization activity"/>
    <property type="evidence" value="ECO:0007669"/>
    <property type="project" value="InterPro"/>
</dbReference>
<dbReference type="AlphaFoldDB" id="A0A9W4SU11"/>
<feature type="compositionally biased region" description="Polar residues" evidence="2">
    <location>
        <begin position="222"/>
        <end position="238"/>
    </location>
</feature>
<proteinExistence type="predicted"/>
<feature type="region of interest" description="Disordered" evidence="2">
    <location>
        <begin position="471"/>
        <end position="513"/>
    </location>
</feature>
<dbReference type="EMBL" id="CAMKVN010002537">
    <property type="protein sequence ID" value="CAI2181533.1"/>
    <property type="molecule type" value="Genomic_DNA"/>
</dbReference>
<feature type="compositionally biased region" description="Low complexity" evidence="2">
    <location>
        <begin position="1018"/>
        <end position="1027"/>
    </location>
</feature>
<feature type="coiled-coil region" evidence="1">
    <location>
        <begin position="418"/>
        <end position="448"/>
    </location>
</feature>
<evidence type="ECO:0000313" key="4">
    <source>
        <dbReference type="EMBL" id="CAI2181533.1"/>
    </source>
</evidence>
<reference evidence="4" key="1">
    <citation type="submission" date="2022-08" db="EMBL/GenBank/DDBJ databases">
        <authorList>
            <person name="Kallberg Y."/>
            <person name="Tangrot J."/>
            <person name="Rosling A."/>
        </authorList>
    </citation>
    <scope>NUCLEOTIDE SEQUENCE</scope>
    <source>
        <strain evidence="4">Wild A</strain>
    </source>
</reference>
<comment type="caution">
    <text evidence="4">The sequence shown here is derived from an EMBL/GenBank/DDBJ whole genome shotgun (WGS) entry which is preliminary data.</text>
</comment>
<sequence>MYETNPYTNGLPQSTELQDLLMCESLFDEFTTTNNLNNNPNTTQPPSTTLSEFEAQIQAMLAANSNNIESSNDSHNQLFNNYQYSVPTLPNDTLFNSSDILASLNSPDSFLSSPNSFTTIDDTCSLDTLSPPQFNALQDFTISPIDATVQDFGNSSMEDSSFEQLLTSKNDLDTLNLIASQQFDNAKKRANLTLDRDSISPDKSSKKKRKGPNSVVGKSIKKSSTGLKSSGHPTSASGNEFVKGELNSSDGLSVPSMMCNDGTQSIVVPSSPVVPSDSSNYATNSILAFNQGAWNHPAQTINPSATSFVPDRMIEFTNIPLLVARDSSPAAKLPINRLKSTMSNAQPQQNFQAQPNKQQKKVAHNAIERRYRNNINDRINDLKNVVPALCHLKSKDDDEASEVDGIPAATKLNKATILRKATEYINYLKNSNQKLKRENETLRKLIEALPGGTELYNAYMTEQVANSNELEHTGQYTPPTSADSSPGSSHPGSPHQQDYVDYNSPPTPPTGNTGSRALMALFMCMTFFTSSSSYNTESHPDHHEGRVLSNSPSPVIDTTKNSFNASDGTLIIDLWYLARIFTFLMCLTYIIRPSLFSSQPRRLRKSNSIITSVLNAKTKDAKALYRSLSSLSNGPPANLFELIFGLISESIKFSFRRFLGWDITGGYTLTDVEERLMEVSLWGRIGEVELCGGGNDKASRLSILYTCLRTINLLESSYTTRKHIYLSPSRIYANAALQSYIGLSSFPFLAEKVASQFWKLANKEKGRGSGAEEKWLEIALNSDQQSEMWKGVVNRISNYTFLHSTKKNDEKSHIGLMKNITIPLTLVTDVQALIYLKQAFYNFISLKYSGKKKSSKNQQSFSFVEIVRDTTPNSFTHWYALVGCSIEAFSSGHNSLGKNFVNRLKDYPTIKSDENNYNKQIIAMGLLSYALLMHGKVEASIRCADKVNLALAKRKEQRNGDGSVEGKNELLDEFNNSFEILNMVQGVHDLAEFCVGWIVLEARSLGWKIVEGLASSMNASSSDSTKSSVEEEKENASSMKLSSTSTTNSLTTTTIKATSNITLPDVLDRERLQNTIILWIRFLRRLSKNSVFEGITKKREIFIKKLVILERIVSGEYDDDSDDDLELSGGECECELLDDCPHKRNVDDNSRSLSESENRAIKAWSILKGM</sequence>
<organism evidence="4 5">
    <name type="scientific">Funneliformis geosporum</name>
    <dbReference type="NCBI Taxonomy" id="1117311"/>
    <lineage>
        <taxon>Eukaryota</taxon>
        <taxon>Fungi</taxon>
        <taxon>Fungi incertae sedis</taxon>
        <taxon>Mucoromycota</taxon>
        <taxon>Glomeromycotina</taxon>
        <taxon>Glomeromycetes</taxon>
        <taxon>Glomerales</taxon>
        <taxon>Glomeraceae</taxon>
        <taxon>Funneliformis</taxon>
    </lineage>
</organism>
<feature type="compositionally biased region" description="Low complexity" evidence="2">
    <location>
        <begin position="1036"/>
        <end position="1049"/>
    </location>
</feature>
<feature type="region of interest" description="Disordered" evidence="2">
    <location>
        <begin position="194"/>
        <end position="247"/>
    </location>
</feature>
<dbReference type="SMART" id="SM00353">
    <property type="entry name" value="HLH"/>
    <property type="match status" value="1"/>
</dbReference>
<name>A0A9W4SU11_9GLOM</name>
<evidence type="ECO:0000256" key="1">
    <source>
        <dbReference type="SAM" id="Coils"/>
    </source>
</evidence>
<dbReference type="InterPro" id="IPR011598">
    <property type="entry name" value="bHLH_dom"/>
</dbReference>
<dbReference type="PANTHER" id="PTHR47336">
    <property type="entry name" value="TRANSCRIPTION FACTOR HMS1-RELATED"/>
    <property type="match status" value="1"/>
</dbReference>
<evidence type="ECO:0000259" key="3">
    <source>
        <dbReference type="PROSITE" id="PS50888"/>
    </source>
</evidence>
<gene>
    <name evidence="4" type="ORF">FWILDA_LOCUS10133</name>
</gene>
<keyword evidence="1" id="KW-0175">Coiled coil</keyword>
<dbReference type="InterPro" id="IPR052099">
    <property type="entry name" value="Regulatory_TF_Diverse"/>
</dbReference>
<feature type="region of interest" description="Disordered" evidence="2">
    <location>
        <begin position="1018"/>
        <end position="1049"/>
    </location>
</feature>
<feature type="compositionally biased region" description="Basic and acidic residues" evidence="2">
    <location>
        <begin position="194"/>
        <end position="204"/>
    </location>
</feature>
<dbReference type="Pfam" id="PF00010">
    <property type="entry name" value="HLH"/>
    <property type="match status" value="1"/>
</dbReference>
<accession>A0A9W4SU11</accession>
<feature type="compositionally biased region" description="Low complexity" evidence="2">
    <location>
        <begin position="477"/>
        <end position="495"/>
    </location>
</feature>
<feature type="domain" description="BHLH" evidence="3">
    <location>
        <begin position="359"/>
        <end position="428"/>
    </location>
</feature>
<evidence type="ECO:0000313" key="5">
    <source>
        <dbReference type="Proteomes" id="UP001153678"/>
    </source>
</evidence>
<dbReference type="SUPFAM" id="SSF47459">
    <property type="entry name" value="HLH, helix-loop-helix DNA-binding domain"/>
    <property type="match status" value="1"/>
</dbReference>
<evidence type="ECO:0000256" key="2">
    <source>
        <dbReference type="SAM" id="MobiDB-lite"/>
    </source>
</evidence>